<keyword evidence="8" id="KW-0472">Membrane</keyword>
<keyword evidence="15" id="KW-1185">Reference proteome</keyword>
<comment type="caution">
    <text evidence="14">The sequence shown here is derived from an EMBL/GenBank/DDBJ whole genome shotgun (WGS) entry which is preliminary data.</text>
</comment>
<comment type="similarity">
    <text evidence="2">Belongs to the histidine acid phosphatase family. MINPP1 subfamily.</text>
</comment>
<comment type="subcellular location">
    <subcellularLocation>
        <location evidence="1">Membrane</location>
    </subcellularLocation>
</comment>
<evidence type="ECO:0000256" key="11">
    <source>
        <dbReference type="ARBA" id="ARBA00043671"/>
    </source>
</evidence>
<dbReference type="GO" id="GO:0034417">
    <property type="term" value="F:bisphosphoglycerate 3-phosphatase activity"/>
    <property type="evidence" value="ECO:0007669"/>
    <property type="project" value="UniProtKB-EC"/>
</dbReference>
<comment type="catalytic activity">
    <reaction evidence="10">
        <text>1D-myo-inositol 1,2,5,6-tetrakisphosphate + H2O = 1D-myo-inositol 1,2,6-trisphosphate + phosphate</text>
        <dbReference type="Rhea" id="RHEA:77119"/>
        <dbReference type="ChEBI" id="CHEBI:15377"/>
        <dbReference type="ChEBI" id="CHEBI:43474"/>
        <dbReference type="ChEBI" id="CHEBI:195535"/>
        <dbReference type="ChEBI" id="CHEBI:195537"/>
        <dbReference type="EC" id="3.1.3.62"/>
    </reaction>
    <physiologicalReaction direction="left-to-right" evidence="10">
        <dbReference type="Rhea" id="RHEA:77120"/>
    </physiologicalReaction>
</comment>
<keyword evidence="6" id="KW-0732">Signal</keyword>
<evidence type="ECO:0000256" key="1">
    <source>
        <dbReference type="ARBA" id="ARBA00004370"/>
    </source>
</evidence>
<dbReference type="EC" id="3.1.3.80" evidence="3"/>
<evidence type="ECO:0000256" key="3">
    <source>
        <dbReference type="ARBA" id="ARBA00012976"/>
    </source>
</evidence>
<dbReference type="GO" id="GO:0003993">
    <property type="term" value="F:acid phosphatase activity"/>
    <property type="evidence" value="ECO:0007669"/>
    <property type="project" value="TreeGrafter"/>
</dbReference>
<evidence type="ECO:0000256" key="10">
    <source>
        <dbReference type="ARBA" id="ARBA00043668"/>
    </source>
</evidence>
<evidence type="ECO:0000256" key="6">
    <source>
        <dbReference type="ARBA" id="ARBA00022729"/>
    </source>
</evidence>
<evidence type="ECO:0000313" key="15">
    <source>
        <dbReference type="Proteomes" id="UP001162156"/>
    </source>
</evidence>
<dbReference type="InterPro" id="IPR029033">
    <property type="entry name" value="His_PPase_superfam"/>
</dbReference>
<evidence type="ECO:0000256" key="9">
    <source>
        <dbReference type="ARBA" id="ARBA00031642"/>
    </source>
</evidence>
<dbReference type="PANTHER" id="PTHR20963">
    <property type="entry name" value="MULTIPLE INOSITOL POLYPHOSPHATE PHOSPHATASE-RELATED"/>
    <property type="match status" value="1"/>
</dbReference>
<sequence>MYTYRTQKNATASAQVNQNVWQNQNQQFGGNQDDGGCCEEYCYSADEEPYINFATKTAYDSLSRRSGSQHILPVLELWRLSWEYDIMLHYIYSIQFLVFRWIWNETVTEEKAKSLTSQGVEELSSSMKILTEIKKVTKHSSRVFFGSEADRVHANVFNDERLINPEENCKTWTDKTLENSQTESEYNKFLEKPEYLQMTRDVFRRLGFKYSLNASIINDIYDICRYEKAWNVQQRSPWCIAFTTNQLKLLEYAEDLKYYYRAGYGNKMANKIGCASVKDFYQRFKKTVNGNSDGHKATFFFTHSLSLQSMLTTMDIAKDYSSLTADNYYQQSRRNWRTSIIDPFASNLAAVLYQCRGAEKHKVMFFLNEIPVELPECSVGLCNWSTIQQKFESLVNNCNVEEFCDGNSAPSHYINHLVYVFAAFVISYFRF</sequence>
<dbReference type="AlphaFoldDB" id="A0AAV8YXX7"/>
<accession>A0AAV8YXX7</accession>
<evidence type="ECO:0000256" key="5">
    <source>
        <dbReference type="ARBA" id="ARBA00018097"/>
    </source>
</evidence>
<dbReference type="Gene3D" id="3.40.50.1240">
    <property type="entry name" value="Phosphoglycerate mutase-like"/>
    <property type="match status" value="1"/>
</dbReference>
<gene>
    <name evidence="14" type="ORF">NQ314_006683</name>
</gene>
<dbReference type="PANTHER" id="PTHR20963:SF8">
    <property type="entry name" value="MULTIPLE INOSITOL POLYPHOSPHATE PHOSPHATASE 1"/>
    <property type="match status" value="1"/>
</dbReference>
<dbReference type="SUPFAM" id="SSF53254">
    <property type="entry name" value="Phosphoglycerate mutase-like"/>
    <property type="match status" value="1"/>
</dbReference>
<dbReference type="Pfam" id="PF00328">
    <property type="entry name" value="His_Phos_2"/>
    <property type="match status" value="1"/>
</dbReference>
<evidence type="ECO:0000256" key="13">
    <source>
        <dbReference type="ARBA" id="ARBA00043832"/>
    </source>
</evidence>
<evidence type="ECO:0000256" key="4">
    <source>
        <dbReference type="ARBA" id="ARBA00013040"/>
    </source>
</evidence>
<evidence type="ECO:0000256" key="2">
    <source>
        <dbReference type="ARBA" id="ARBA00008422"/>
    </source>
</evidence>
<dbReference type="GO" id="GO:0052745">
    <property type="term" value="F:inositol phosphate phosphatase activity"/>
    <property type="evidence" value="ECO:0007669"/>
    <property type="project" value="TreeGrafter"/>
</dbReference>
<proteinExistence type="inferred from homology"/>
<protein>
    <recommendedName>
        <fullName evidence="5">Multiple inositol polyphosphate phosphatase 1</fullName>
        <ecNumber evidence="4">3.1.3.62</ecNumber>
        <ecNumber evidence="3">3.1.3.80</ecNumber>
    </recommendedName>
    <alternativeName>
        <fullName evidence="9">2,3-bisphosphoglycerate 3-phosphatase</fullName>
    </alternativeName>
</protein>
<comment type="catalytic activity">
    <reaction evidence="12">
        <text>1D-myo-inositol hexakisphosphate + H2O = 1D-myo-inositol 1,2,4,5,6-pentakisphosphate + phosphate</text>
        <dbReference type="Rhea" id="RHEA:16989"/>
        <dbReference type="ChEBI" id="CHEBI:15377"/>
        <dbReference type="ChEBI" id="CHEBI:43474"/>
        <dbReference type="ChEBI" id="CHEBI:57798"/>
        <dbReference type="ChEBI" id="CHEBI:58130"/>
        <dbReference type="EC" id="3.1.3.62"/>
    </reaction>
    <physiologicalReaction direction="left-to-right" evidence="12">
        <dbReference type="Rhea" id="RHEA:16990"/>
    </physiologicalReaction>
</comment>
<comment type="catalytic activity">
    <reaction evidence="13">
        <text>(2R)-2,3-bisphosphoglycerate + H2O = (2R)-2-phosphoglycerate + phosphate</text>
        <dbReference type="Rhea" id="RHEA:27381"/>
        <dbReference type="ChEBI" id="CHEBI:15377"/>
        <dbReference type="ChEBI" id="CHEBI:43474"/>
        <dbReference type="ChEBI" id="CHEBI:58248"/>
        <dbReference type="ChEBI" id="CHEBI:58289"/>
        <dbReference type="EC" id="3.1.3.80"/>
    </reaction>
    <physiologicalReaction direction="left-to-right" evidence="13">
        <dbReference type="Rhea" id="RHEA:27382"/>
    </physiologicalReaction>
</comment>
<evidence type="ECO:0000313" key="14">
    <source>
        <dbReference type="EMBL" id="KAJ8956597.1"/>
    </source>
</evidence>
<dbReference type="InterPro" id="IPR000560">
    <property type="entry name" value="His_Pase_clade-2"/>
</dbReference>
<dbReference type="CDD" id="cd07061">
    <property type="entry name" value="HP_HAP_like"/>
    <property type="match status" value="1"/>
</dbReference>
<dbReference type="EC" id="3.1.3.62" evidence="4"/>
<evidence type="ECO:0000256" key="7">
    <source>
        <dbReference type="ARBA" id="ARBA00022801"/>
    </source>
</evidence>
<dbReference type="EMBL" id="JANEYF010001809">
    <property type="protein sequence ID" value="KAJ8956597.1"/>
    <property type="molecule type" value="Genomic_DNA"/>
</dbReference>
<name>A0AAV8YXX7_9CUCU</name>
<evidence type="ECO:0000256" key="12">
    <source>
        <dbReference type="ARBA" id="ARBA00043691"/>
    </source>
</evidence>
<dbReference type="GO" id="GO:0016020">
    <property type="term" value="C:membrane"/>
    <property type="evidence" value="ECO:0007669"/>
    <property type="project" value="UniProtKB-SubCell"/>
</dbReference>
<reference evidence="14" key="1">
    <citation type="journal article" date="2023" name="Insect Mol. Biol.">
        <title>Genome sequencing provides insights into the evolution of gene families encoding plant cell wall-degrading enzymes in longhorned beetles.</title>
        <authorList>
            <person name="Shin N.R."/>
            <person name="Okamura Y."/>
            <person name="Kirsch R."/>
            <person name="Pauchet Y."/>
        </authorList>
    </citation>
    <scope>NUCLEOTIDE SEQUENCE</scope>
    <source>
        <strain evidence="14">RBIC_L_NR</strain>
    </source>
</reference>
<comment type="catalytic activity">
    <reaction evidence="11">
        <text>1D-myo-inositol 1,2,4,5,6-pentakisphosphate + H2O = 1D-myo-inositol 1,2,5,6-tetrakisphosphate + phosphate</text>
        <dbReference type="Rhea" id="RHEA:77115"/>
        <dbReference type="ChEBI" id="CHEBI:15377"/>
        <dbReference type="ChEBI" id="CHEBI:43474"/>
        <dbReference type="ChEBI" id="CHEBI:57798"/>
        <dbReference type="ChEBI" id="CHEBI:195535"/>
        <dbReference type="EC" id="3.1.3.62"/>
    </reaction>
    <physiologicalReaction direction="left-to-right" evidence="11">
        <dbReference type="Rhea" id="RHEA:77116"/>
    </physiologicalReaction>
</comment>
<keyword evidence="7" id="KW-0378">Hydrolase</keyword>
<organism evidence="14 15">
    <name type="scientific">Rhamnusium bicolor</name>
    <dbReference type="NCBI Taxonomy" id="1586634"/>
    <lineage>
        <taxon>Eukaryota</taxon>
        <taxon>Metazoa</taxon>
        <taxon>Ecdysozoa</taxon>
        <taxon>Arthropoda</taxon>
        <taxon>Hexapoda</taxon>
        <taxon>Insecta</taxon>
        <taxon>Pterygota</taxon>
        <taxon>Neoptera</taxon>
        <taxon>Endopterygota</taxon>
        <taxon>Coleoptera</taxon>
        <taxon>Polyphaga</taxon>
        <taxon>Cucujiformia</taxon>
        <taxon>Chrysomeloidea</taxon>
        <taxon>Cerambycidae</taxon>
        <taxon>Lepturinae</taxon>
        <taxon>Rhagiini</taxon>
        <taxon>Rhamnusium</taxon>
    </lineage>
</organism>
<dbReference type="Proteomes" id="UP001162156">
    <property type="component" value="Unassembled WGS sequence"/>
</dbReference>
<evidence type="ECO:0000256" key="8">
    <source>
        <dbReference type="ARBA" id="ARBA00023136"/>
    </source>
</evidence>